<dbReference type="EMBL" id="LAZR01058651">
    <property type="protein sequence ID" value="KKK69435.1"/>
    <property type="molecule type" value="Genomic_DNA"/>
</dbReference>
<dbReference type="EMBL" id="LAZR01026654">
    <property type="protein sequence ID" value="KKL68062.1"/>
    <property type="molecule type" value="Genomic_DNA"/>
</dbReference>
<protein>
    <submittedName>
        <fullName evidence="2">Uncharacterized protein</fullName>
    </submittedName>
</protein>
<comment type="caution">
    <text evidence="2">The sequence shown here is derived from an EMBL/GenBank/DDBJ whole genome shotgun (WGS) entry which is preliminary data.</text>
</comment>
<sequence>MASKYTQEDMRQRFWELTAEKEVLVEKVAPIRKRHDEIRAKMAPFEAELQEVKKELIAAERPMLAEIDVERAALARALGNKVGERPGA</sequence>
<evidence type="ECO:0000313" key="2">
    <source>
        <dbReference type="EMBL" id="KKL68062.1"/>
    </source>
</evidence>
<dbReference type="AlphaFoldDB" id="A0A0F9GY72"/>
<evidence type="ECO:0000313" key="1">
    <source>
        <dbReference type="EMBL" id="KKK69435.1"/>
    </source>
</evidence>
<gene>
    <name evidence="2" type="ORF">LCGC14_2128770</name>
    <name evidence="1" type="ORF">LCGC14_2934040</name>
</gene>
<organism evidence="2">
    <name type="scientific">marine sediment metagenome</name>
    <dbReference type="NCBI Taxonomy" id="412755"/>
    <lineage>
        <taxon>unclassified sequences</taxon>
        <taxon>metagenomes</taxon>
        <taxon>ecological metagenomes</taxon>
    </lineage>
</organism>
<reference evidence="2" key="1">
    <citation type="journal article" date="2015" name="Nature">
        <title>Complex archaea that bridge the gap between prokaryotes and eukaryotes.</title>
        <authorList>
            <person name="Spang A."/>
            <person name="Saw J.H."/>
            <person name="Jorgensen S.L."/>
            <person name="Zaremba-Niedzwiedzka K."/>
            <person name="Martijn J."/>
            <person name="Lind A.E."/>
            <person name="van Eijk R."/>
            <person name="Schleper C."/>
            <person name="Guy L."/>
            <person name="Ettema T.J."/>
        </authorList>
    </citation>
    <scope>NUCLEOTIDE SEQUENCE</scope>
</reference>
<name>A0A0F9GY72_9ZZZZ</name>
<accession>A0A0F9GY72</accession>
<proteinExistence type="predicted"/>